<proteinExistence type="predicted"/>
<evidence type="ECO:0000313" key="2">
    <source>
        <dbReference type="EMBL" id="MBG9986789.1"/>
    </source>
</evidence>
<dbReference type="PANTHER" id="PTHR45947:SF3">
    <property type="entry name" value="SULFOQUINOVOSYL TRANSFERASE SQD2"/>
    <property type="match status" value="1"/>
</dbReference>
<dbReference type="RefSeq" id="WP_197115702.1">
    <property type="nucleotide sequence ID" value="NZ_JACBXQ010000004.1"/>
</dbReference>
<protein>
    <submittedName>
        <fullName evidence="2">Glycosyltransferase</fullName>
    </submittedName>
</protein>
<name>A0ABS0LRL9_9LACT</name>
<dbReference type="SUPFAM" id="SSF53756">
    <property type="entry name" value="UDP-Glycosyltransferase/glycogen phosphorylase"/>
    <property type="match status" value="1"/>
</dbReference>
<dbReference type="InterPro" id="IPR001296">
    <property type="entry name" value="Glyco_trans_1"/>
</dbReference>
<organism evidence="2 3">
    <name type="scientific">Facklamia lactis</name>
    <dbReference type="NCBI Taxonomy" id="2749967"/>
    <lineage>
        <taxon>Bacteria</taxon>
        <taxon>Bacillati</taxon>
        <taxon>Bacillota</taxon>
        <taxon>Bacilli</taxon>
        <taxon>Lactobacillales</taxon>
        <taxon>Aerococcaceae</taxon>
        <taxon>Facklamia</taxon>
    </lineage>
</organism>
<dbReference type="EMBL" id="JACBXQ010000004">
    <property type="protein sequence ID" value="MBG9986789.1"/>
    <property type="molecule type" value="Genomic_DNA"/>
</dbReference>
<dbReference type="Gene3D" id="3.40.50.2000">
    <property type="entry name" value="Glycogen Phosphorylase B"/>
    <property type="match status" value="2"/>
</dbReference>
<dbReference type="PANTHER" id="PTHR45947">
    <property type="entry name" value="SULFOQUINOVOSYL TRANSFERASE SQD2"/>
    <property type="match status" value="1"/>
</dbReference>
<dbReference type="Proteomes" id="UP000721415">
    <property type="component" value="Unassembled WGS sequence"/>
</dbReference>
<dbReference type="InterPro" id="IPR050194">
    <property type="entry name" value="Glycosyltransferase_grp1"/>
</dbReference>
<keyword evidence="3" id="KW-1185">Reference proteome</keyword>
<sequence>MEKKRILHIMSSFGGGISSFIYNLSLAAENENLIFDVVTYDSVPDFFREQIESTGGEVGYLLNPKREGWRKFQQSFVGAIEGKEYHAVYCHISGYRSLAYYYLVREYLNHLKKHFYIHAHYQYQSEVSPFYKGVEQKVSRMVNRKCSSQAVGCSRVAIQSLYGLKKHEPFVVIPNSIDHEPFLNSGRNKEMIQNKWQEQFGERYCFVGHIGRLEAVKNHRFSFELVQKSVELGQPIHLFVIGSGRLENALKEQVQKMGIAAFVTFLGRVSPIYDVLGALDAIVLPSFSEGFGTVTIESQAAGVPVLVSHAVTDEVDLGFGLVERLALEEGPSVWIQELFELIKGNRTAVVSQEERRHVIESKAFSNQAACGLFRQMLDGKLNHYQLD</sequence>
<reference evidence="2 3" key="1">
    <citation type="submission" date="2020-07" db="EMBL/GenBank/DDBJ databases">
        <title>Facklamia lactis sp. nov., isolated from raw milk.</title>
        <authorList>
            <person name="Doll E.V."/>
            <person name="Huptas C."/>
            <person name="Staib L."/>
            <person name="Wenning M."/>
            <person name="Scherer S."/>
        </authorList>
    </citation>
    <scope>NUCLEOTIDE SEQUENCE [LARGE SCALE GENOMIC DNA]</scope>
    <source>
        <strain evidence="2 3">DSM 111018</strain>
    </source>
</reference>
<comment type="caution">
    <text evidence="2">The sequence shown here is derived from an EMBL/GenBank/DDBJ whole genome shotgun (WGS) entry which is preliminary data.</text>
</comment>
<dbReference type="Pfam" id="PF00534">
    <property type="entry name" value="Glycos_transf_1"/>
    <property type="match status" value="1"/>
</dbReference>
<evidence type="ECO:0000259" key="1">
    <source>
        <dbReference type="Pfam" id="PF00534"/>
    </source>
</evidence>
<evidence type="ECO:0000313" key="3">
    <source>
        <dbReference type="Proteomes" id="UP000721415"/>
    </source>
</evidence>
<gene>
    <name evidence="2" type="ORF">HZY91_07745</name>
</gene>
<feature type="domain" description="Glycosyl transferase family 1" evidence="1">
    <location>
        <begin position="194"/>
        <end position="309"/>
    </location>
</feature>
<accession>A0ABS0LRL9</accession>